<dbReference type="GO" id="GO:0016887">
    <property type="term" value="F:ATP hydrolysis activity"/>
    <property type="evidence" value="ECO:0007669"/>
    <property type="project" value="InterPro"/>
</dbReference>
<evidence type="ECO:0000313" key="12">
    <source>
        <dbReference type="EMBL" id="KAF3450560.1"/>
    </source>
</evidence>
<dbReference type="InterPro" id="IPR012099">
    <property type="entry name" value="Midasin"/>
</dbReference>
<dbReference type="EMBL" id="VOIH02000003">
    <property type="protein sequence ID" value="KAF3450560.1"/>
    <property type="molecule type" value="Genomic_DNA"/>
</dbReference>
<evidence type="ECO:0000256" key="2">
    <source>
        <dbReference type="ARBA" id="ARBA00004642"/>
    </source>
</evidence>
<feature type="region of interest" description="Disordered" evidence="10">
    <location>
        <begin position="5098"/>
        <end position="5120"/>
    </location>
</feature>
<comment type="caution">
    <text evidence="12">The sequence shown here is derived from an EMBL/GenBank/DDBJ whole genome shotgun (WGS) entry which is preliminary data.</text>
</comment>
<dbReference type="InterPro" id="IPR040848">
    <property type="entry name" value="AAA_lid_7"/>
</dbReference>
<evidence type="ECO:0000256" key="5">
    <source>
        <dbReference type="ARBA" id="ARBA00022741"/>
    </source>
</evidence>
<keyword evidence="13" id="KW-1185">Reference proteome</keyword>
<dbReference type="FunFam" id="3.40.50.300:FF:001368">
    <property type="entry name" value="Midasin"/>
    <property type="match status" value="1"/>
</dbReference>
<evidence type="ECO:0000256" key="4">
    <source>
        <dbReference type="ARBA" id="ARBA00017143"/>
    </source>
</evidence>
<dbReference type="InterPro" id="IPR041190">
    <property type="entry name" value="Midasin_AAA_lid_5"/>
</dbReference>
<feature type="region of interest" description="Disordered" evidence="10">
    <location>
        <begin position="4597"/>
        <end position="4627"/>
    </location>
</feature>
<feature type="domain" description="VWFA" evidence="11">
    <location>
        <begin position="5249"/>
        <end position="5449"/>
    </location>
</feature>
<dbReference type="FunFam" id="3.40.50.410:FF:000114">
    <property type="entry name" value="Midasin"/>
    <property type="match status" value="1"/>
</dbReference>
<dbReference type="InterPro" id="IPR036465">
    <property type="entry name" value="vWFA_dom_sf"/>
</dbReference>
<feature type="compositionally biased region" description="Basic and acidic residues" evidence="10">
    <location>
        <begin position="4776"/>
        <end position="4792"/>
    </location>
</feature>
<gene>
    <name evidence="12" type="ORF">FNV43_RR06649</name>
</gene>
<feature type="compositionally biased region" description="Polar residues" evidence="10">
    <location>
        <begin position="4897"/>
        <end position="4910"/>
    </location>
</feature>
<feature type="region of interest" description="Disordered" evidence="10">
    <location>
        <begin position="4640"/>
        <end position="4993"/>
    </location>
</feature>
<dbReference type="Pfam" id="PF17865">
    <property type="entry name" value="AAA_lid_5"/>
    <property type="match status" value="1"/>
</dbReference>
<feature type="compositionally biased region" description="Polar residues" evidence="10">
    <location>
        <begin position="4947"/>
        <end position="4990"/>
    </location>
</feature>
<dbReference type="SMART" id="SM00382">
    <property type="entry name" value="AAA"/>
    <property type="match status" value="5"/>
</dbReference>
<dbReference type="FunFam" id="3.40.50.300:FF:000582">
    <property type="entry name" value="Midasin"/>
    <property type="match status" value="1"/>
</dbReference>
<comment type="function">
    <text evidence="9">Nuclear chaperone required for maturation and nuclear export of pre-60S ribosome subunits.</text>
</comment>
<dbReference type="FunFam" id="3.40.50.300:FF:002238">
    <property type="entry name" value="Midasin"/>
    <property type="match status" value="1"/>
</dbReference>
<evidence type="ECO:0000256" key="8">
    <source>
        <dbReference type="ARBA" id="ARBA00023242"/>
    </source>
</evidence>
<feature type="compositionally biased region" description="Acidic residues" evidence="10">
    <location>
        <begin position="4860"/>
        <end position="4874"/>
    </location>
</feature>
<evidence type="ECO:0000313" key="13">
    <source>
        <dbReference type="Proteomes" id="UP000796880"/>
    </source>
</evidence>
<dbReference type="GO" id="GO:0005730">
    <property type="term" value="C:nucleolus"/>
    <property type="evidence" value="ECO:0007669"/>
    <property type="project" value="UniProtKB-SubCell"/>
</dbReference>
<name>A0A8K0MM62_9ROSA</name>
<keyword evidence="7 9" id="KW-0143">Chaperone</keyword>
<proteinExistence type="inferred from homology"/>
<dbReference type="Proteomes" id="UP000796880">
    <property type="component" value="Unassembled WGS sequence"/>
</dbReference>
<dbReference type="GO" id="GO:0005654">
    <property type="term" value="C:nucleoplasm"/>
    <property type="evidence" value="ECO:0007669"/>
    <property type="project" value="UniProtKB-SubCell"/>
</dbReference>
<evidence type="ECO:0000256" key="1">
    <source>
        <dbReference type="ARBA" id="ARBA00004604"/>
    </source>
</evidence>
<dbReference type="FunFam" id="3.40.50.300:FF:000142">
    <property type="entry name" value="Midasin"/>
    <property type="match status" value="1"/>
</dbReference>
<dbReference type="PANTHER" id="PTHR48103">
    <property type="entry name" value="MIDASIN-RELATED"/>
    <property type="match status" value="1"/>
</dbReference>
<dbReference type="PANTHER" id="PTHR48103:SF2">
    <property type="entry name" value="MIDASIN"/>
    <property type="match status" value="1"/>
</dbReference>
<dbReference type="Gene3D" id="3.40.50.300">
    <property type="entry name" value="P-loop containing nucleotide triphosphate hydrolases"/>
    <property type="match status" value="7"/>
</dbReference>
<dbReference type="InterPro" id="IPR048617">
    <property type="entry name" value="MDN1_AAA_lid_4"/>
</dbReference>
<evidence type="ECO:0000256" key="7">
    <source>
        <dbReference type="ARBA" id="ARBA00023186"/>
    </source>
</evidence>
<feature type="compositionally biased region" description="Basic and acidic residues" evidence="10">
    <location>
        <begin position="4875"/>
        <end position="4890"/>
    </location>
</feature>
<dbReference type="SUPFAM" id="SSF53300">
    <property type="entry name" value="vWA-like"/>
    <property type="match status" value="1"/>
</dbReference>
<keyword evidence="8 9" id="KW-0539">Nucleus</keyword>
<dbReference type="GO" id="GO:0000027">
    <property type="term" value="P:ribosomal large subunit assembly"/>
    <property type="evidence" value="ECO:0007669"/>
    <property type="project" value="InterPro"/>
</dbReference>
<comment type="similarity">
    <text evidence="3 9">Belongs to the midasin family.</text>
</comment>
<protein>
    <recommendedName>
        <fullName evidence="4 9">Midasin</fullName>
    </recommendedName>
</protein>
<dbReference type="FunFam" id="3.40.50.300:FF:001861">
    <property type="entry name" value="Midasin"/>
    <property type="match status" value="1"/>
</dbReference>
<dbReference type="Pfam" id="PF21108">
    <property type="entry name" value="MDN1_4th"/>
    <property type="match status" value="1"/>
</dbReference>
<sequence>MAMDGNFNLSSALDRFLLRCPKLLPRFEWLVAKDDMVTEEEVVKTAAEVFLLPSYTIPLMGCFRPIVRQIVDKAIELLRFMPNLRSNSDDTVAEIGEDRILNENSVIDFYHRVGRGLDLHELACLAFCRALDLAPFLLGSVLNYFKFAPPPFERLLTRQTIPQLCEKVGSCLLIAVRVSYRFLMMDFSIFSKLWDWSCFLGLLKQSGNLGLCSSANKMEVMVDIRWCLVQIISLILHSSDRATANLGMTDEDAFSCLLRWEDFCQDVTVEKAGWYIELGSLNADFDLNQKPCLQSSGSSPLPISSTQLLVEPPIRKRRHATWDYESAGNSFILTSVLEKSFEMVFLAVSQKCPVLLYGPTGCGKSSLISKLAQDSRNKILSIHMDDQIDGRTLIGSYVCTECPGEFKWQPGSLTQAVLHGYWVVFEDIDKAPSDVHSILLPLLEGANSFVTGHGEEIRVAESFRLFSTISTSKLDASCIIEGGNSLSIFWRRVMVRPPNIEDLQNIVKVRYPSLKPLAERLIETYRRVNSSLHQYGGFQSGSSASASYLSRFSLRDVLKWCKRIAALGFGFIGNNLSAHECYCIYQEAVDLFAAFSTSIESRLTIRKEIAKLWAVPENVTETLYPPNKPIIKDLLSEVIIGRISLQRTQTTLRAERKSFVEIRNSLHSLERLAASVKCNEPVLLVGETGTGKTTLVQDLAMRLGQRLTVLNLSQQSDVADLLGGFKPRDAQFICFPLYKEFEDLFSKTFSVEVNGAFLSCLQKNLTDKKWKRLLTQFQKGIDTFQKSVEEGGKKRKKPVDEETIKSWESFSLNLETARQQIAASSGMIFSFVEGAFVTALKKGEWILLDEVNLAPPETLQRVMGVLEGESGSLCLVERGDVSHVVRHPNFRLFACMNPATDAGKKDLPFSLRSRFTEYFVDDVLDDEDLTLFVNQFLGDTKSGPELVNNIVCFYKAVKRDSEERLQDGANQKPQYSLRSLYRALEYTRKAERSFGFGLQNAIYDGFSMFFETLLDRPSAKILDQMILSYLLGGKIPRHVTFDAYLNPISTSNEFTDNYILTRSVREHLRDLARAIWIKKYPVLLQGPTSSGKTSLVQYLAALTGNEFVRINNHEHTDLQEYLGSYITDTGGKLVFYEGVLVKALRNGCWIVLDELNLAPSDVLEALNRLLDDNRELFVPELQETIRPHPKFMLFATQNPPTFYGGRKMLSRAFRNRFIEIHVDEIPEDELSTIIEKRCKIPASYAKKMVEVMKELQLNRQRSKVFAGKHGFITPRDLFRWADRFRKLGGRSYDDLARDGYYLLAERLRDEGEKHVVQEVLEKHLHVKLVKNELYNQEPVGENPFVNFSNSDGVLESLKNVIWTRSMQRLYFLVERCYRVKEPVLLVGETGGGKTTVCQLLSLGLSTQKKESIKLLILNCHQYTETSDFLGGFYPVRDRSSLMSDFKNIVEELVISDAFDHFHPDFTISSDISQASSTLYMLEEMIKTYKQDLCPEVTDEDLQSLKVKMKKLSELHGKWQTIFMWQDGPLIQAMRDGDLFLVDEISLADDSVLERLNSVLEPERTLSLAEKGGSELEKIVAHDNFFLLATMNPGGDFGKKELSPALRNRFTEIWVPPVDDPDELRSIALRRLDSPKLSNVADPMLRFWEWFSHLQTGRMLTVRDLLSWVDFINVTESRLGPEYAVLHGMFLFLLDGLSLGTGISKKEAEVLRTRSLYFVLKELKVDDTNVMFSKLSTMQNYGWGDLGTARDILVHDEMQCDGTFGVDPFYIEKGCENCEVGGFEFLAPTTCRNALRVLRAMQLPKPVLLEGSPGVGKTSLVVALGKFSGHKVVRINLSEQTDIMDLLGSDLPIESEDGIKFAWSDGILLQALKEGCWVLLDELNLAPQSVLEGLNAILDHRAEVFIPELGFTFKCPSSFRIFACQNPSYQGGGRKGLPKSFLNRFTKVYVDELVEDDYLFICTSLYPSIPRHLLSKLILFNKQLYEETMVHNKFAQDGSPWEFNLRDVIRSCQIIQGAPEKSKDYCFLDIIYVQRMRTEADRRQVLQLYEQIFDVKPYINPYPRVQLNPQYLIVGNSAIRRNCVQSSKISGSLLKILPGIRNSLEAAAQCLEHQWLCILIGPASSGKTSLVRLLAQLTGNIINELHLSSGTDISELLGCFEQYNAFRNFRFVVAQIECYINQYCSLQLEFSKEPFLSEGEGFMTKWLVFLSSMDNDFASCFTNMHVDDRLRYINSLSSLVEIIQELKLVWEKNVLSLPWSGEELDRAKRTILKLQEGLEKRSLSAKFEWVTGLLIKAVERGEWIVLENANCCNPTVLDRINSLVEPSGSITINECGTVDGKPVVFHPHLNFRMFLTVNPKYGEVSRAMRNRGVEIFMMQPHWLDDSSGYKFNETELSDVKRFLVLSGIPIGKLVHSMAKSHIYARVEGLCFSISITYLELSRWVQLFQQLIMYGNQPLWALQTSWEHIYLSSLGVADGGNIISHVKHAYLSVKEISESCSSLASSLCLPGGWPMPLKLRDFVFYSKEAGVKQNISYLHFLAAQCASYELENARKRFHVDQDSTADGFAVTDLMNMRILRQIMFPMSLNVTSLNSEENFDLALAKKKLWFAADWTVEQATGKDFKLYLLWFGWFSSRLQPLAQLVDLYKLVVDHPIWKYLTSRYNELTSIHGVDFEKQPIPILSLEFIDDVAPNDNNSKFLRNAINCIGPLKLSYQQWNDENEYYNSEEARCFIPVLTSLRILEVELLKKLVDSSVMLVESPSFDAFIELYANLLEDHTSFWNGIISSNLGKSLISWCSLMKNATKLKDLCPEAVHKLLWDSKNLDKVSSWIFHSEKSLLWVHGGHPVLPSSACLFDKQLQLLKFCELVWPIRRELSDPESGCMIEVVASADSELRLLVLEGVSILSNIIGKFYCDEEEALIAEQLEDMNEKLVKRFEHTKHNLEKNLGSNKFAVSEANSSACCSYSTELLCQKSGFNSWQDTLPLVDITSMFLDMELLEELSSVVLVDSKGLHMALSNVSNRLESALKFSLAFSSRPPQMFLPHQKFLWILDAWTLVDAVNGKVANFLLEMWFIWHQSIWIPCPGSVKNFSKDSSFNIPVPDMLVQPVIMATIFQMLQDTTAIKDYVVGSLKFKVASCNLWCSLSTGAKLSRFLLSSARYLLEQIISAHQKSFDADKFSRIKSILCHFRTNKVEKESVKLENIQLIRSLILSSSHHRLKESVDMFLEPLLDELYLQCSSTDSISSLGFTWLRLGGLRLNLLLGCDDLDPAMKYNFKYTQLTEKISLLKLEIQVRKECDYLAGWFSWGKADNKRAQALENLELERKRLRRKMVFRSDQGKFKDLKRECDEFLGLVKSSKFLWSNIKTMNLQQILDQGRNWQEMATSFIDKLSENYPEYIDFVQPVQVAVYEIKLGLSLVISSVLQKSILSRLELDNINVIMESIYSFMRFPWASASKTISVNMNSELPEFHSCELEIATNFHAADIGCLEKLVTFSSEIETEKMVSVRQLKVSLYNNILVRTSHSVANVQLMDSASFKLLDMIFHEFANFWMHMKIQAKTKEDCDSQQYKFRSRVLKIESIIELDISTLGKSLTNESFLEWKKLHSDDEYAAKEEGCKEQQNSEEEWNLMEESIVNNVVHIHNQLFGSNSFALTGCFQISNADRLLSFTESYMLGMGMIKGLGVSFLSSLDAQLAPEHLLRLCLEHEQKFVSSHKSACGYNFYKDSNALEMSKMVKLLTPLQHRIHSLLNEREDDHGLHKMSNVIEMLLNIPLTTPLAKVLSGLHFLFNSSHMLQENGSKVFTSDQLEPILDLMLSWQKLECEFWPALLDEVQDQCDINAGKLWFPLCSVLQQGRSSDIVEYTESTTLSLEEFIHTSSIGEFKKRLELLFAFLGQINTGRRLKLYSSACETESLKILFNVFGFYVQFLPATLEHVETGRKNIEKELKEVLKLCSWERRESILSIENLKRTRQKLRKLMQKYNDLLQEPVMIFLNQETTLKRSKLQSQHGEEFLIDFVNRNIGVTDAALDQKLLNDEDRFIWYADWRENADHALRNFQLEIRAGFDVLYLQSKDIVRDCSAFHSSGLLYQVQWNAVWCKLERIFRTAVDCGETWKDTKKSQGKRRALSELLKLLENSGLSRHKPIHMKDQVKSWWFLQPSYDLQQMLLTQSRVTDAATPTKFQTLPREKLITEWTTANAYYFKSVASLLLMQQICLNCHKDITREQVDRSGSFLHHLVEIQQKQQATAIVFTKNLKQLKKCVSILEMLYSNFTKCDDRNGAKLSVNKNQDAIIKCMWQQKLLFDSLCSISYDELLLLKTFENTHLDTCRTVKATSNGFQASIEMFLPVFCNLKELLDNNLLGHGRDMMDVAASPQLFFVSNEMEELVFQNFLVIKDFREHLFRLHKQDDNKSSVKQALFSHYEDVFEKARLIEKEFKSGMEEKECSSEIVDGSTHNRICYEPNAELVEDLKSTFELVLQTIKKLYSCNGQDIPDESLGNITSWEFLFESLVTNLRLDHLCDKLLRTVFIAKKLMNDCGDNGISSQFGAQFKHLNLFVSLLLNFCNGLLQEFLAMHEKVSLMIHVLASILASLYSKGFGTSAEDQDNEVSHNLSQDASGTGMGEGAGLNDVSDQITDEDQLLGASEKPGEEQDALGETPSKNDKGIEMEQDFAADTFSVSEDSEEDTNEDGEDEQLDTAIGQTGVDGEAVNEKLWDKNEDENPNDTKEKYESGPSVKDKDASSRELRAKEDTPVTADELGEMDSHELDKSDIDDGNQDDLGDKENIEDMSLEKEEAFADSTGLKLDELNQNSEEAMDLDEKEAADSVEEEAPEMQDEALDDSAEDRNLEEEKAYPNDETMVEAGTEEPDATSEGDEPGCDLKENAEMGPKRDIFEPGIDNLVSNKVPNSETATQPEGDLQESDSRNMAPELNLANSEDVHNGLAPVRGLPSRNSSEMDIMVSESTNIGRNIGDQPQTQLPRPESSSVKKNQPNPYRSVGDALKEWKERVNVSFDLQADDMETQGEIQDEDAEEFGYVSEFEKGTDQALGPAMSEQIDKNVSDNRLNEAGLTTDGDDITKIEFEKERSETHHISSSSILKNKVEDPMHPSAVEKLPSGESQESCSLDDCDFRGLSDSLVSVKKSYWSEDIHQLSQLSIDDNELGKAQDFEDTSDYVNNATALWRRYELLTTRLSQEMAEQLRLVMEPTMASKLQGDYKTGKRINMKKVIPYIASNYRKDKIWLRRTRPNKRDYQVVIAIDDSRSMSENCCGSVAIEALVTVCRAMSQLEMGRLAVTSFGKKGNIRLLHDFDQPFTGEAGVKMISSLTFKQENTIADEPVVDLLKYLNKKLDAAVERARLPSGQNPLQQLVLIIADGRFHEKENLKRCVRDVLSKKRMVAFLLLDSPQESIVDLMEASFQGGNIKFSKYLDSFPFPYYIVLKNIEALPRTLADLLRQWFELMQYSRE</sequence>
<dbReference type="Pfam" id="PF17867">
    <property type="entry name" value="AAA_lid_7"/>
    <property type="match status" value="3"/>
</dbReference>
<dbReference type="GO" id="GO:0005524">
    <property type="term" value="F:ATP binding"/>
    <property type="evidence" value="ECO:0007669"/>
    <property type="project" value="UniProtKB-KW"/>
</dbReference>
<dbReference type="PIRSF" id="PIRSF010340">
    <property type="entry name" value="Midasin"/>
    <property type="match status" value="1"/>
</dbReference>
<evidence type="ECO:0000256" key="6">
    <source>
        <dbReference type="ARBA" id="ARBA00022840"/>
    </source>
</evidence>
<accession>A0A8K0MM62</accession>
<feature type="compositionally biased region" description="Basic and acidic residues" evidence="10">
    <location>
        <begin position="4758"/>
        <end position="4768"/>
    </location>
</feature>
<comment type="subcellular location">
    <subcellularLocation>
        <location evidence="1">Nucleus</location>
        <location evidence="1">Nucleolus</location>
    </subcellularLocation>
    <subcellularLocation>
        <location evidence="2">Nucleus</location>
        <location evidence="2">Nucleoplasm</location>
    </subcellularLocation>
</comment>
<organism evidence="12 13">
    <name type="scientific">Rhamnella rubrinervis</name>
    <dbReference type="NCBI Taxonomy" id="2594499"/>
    <lineage>
        <taxon>Eukaryota</taxon>
        <taxon>Viridiplantae</taxon>
        <taxon>Streptophyta</taxon>
        <taxon>Embryophyta</taxon>
        <taxon>Tracheophyta</taxon>
        <taxon>Spermatophyta</taxon>
        <taxon>Magnoliopsida</taxon>
        <taxon>eudicotyledons</taxon>
        <taxon>Gunneridae</taxon>
        <taxon>Pentapetalae</taxon>
        <taxon>rosids</taxon>
        <taxon>fabids</taxon>
        <taxon>Rosales</taxon>
        <taxon>Rhamnaceae</taxon>
        <taxon>rhamnoid group</taxon>
        <taxon>Rhamneae</taxon>
        <taxon>Rhamnella</taxon>
    </lineage>
</organism>
<feature type="compositionally biased region" description="Acidic residues" evidence="10">
    <location>
        <begin position="4810"/>
        <end position="4839"/>
    </location>
</feature>
<keyword evidence="5 9" id="KW-0547">Nucleotide-binding</keyword>
<dbReference type="Pfam" id="PF07728">
    <property type="entry name" value="AAA_5"/>
    <property type="match status" value="6"/>
</dbReference>
<dbReference type="InterPro" id="IPR002035">
    <property type="entry name" value="VWF_A"/>
</dbReference>
<dbReference type="OrthoDB" id="5186at2759"/>
<evidence type="ECO:0000256" key="3">
    <source>
        <dbReference type="ARBA" id="ARBA00007188"/>
    </source>
</evidence>
<evidence type="ECO:0000256" key="9">
    <source>
        <dbReference type="PIRNR" id="PIRNR010340"/>
    </source>
</evidence>
<evidence type="ECO:0000256" key="10">
    <source>
        <dbReference type="SAM" id="MobiDB-lite"/>
    </source>
</evidence>
<dbReference type="SUPFAM" id="SSF52540">
    <property type="entry name" value="P-loop containing nucleoside triphosphate hydrolases"/>
    <property type="match status" value="6"/>
</dbReference>
<reference evidence="12" key="1">
    <citation type="submission" date="2020-03" db="EMBL/GenBank/DDBJ databases">
        <title>A high-quality chromosome-level genome assembly of a woody plant with both climbing and erect habits, Rhamnella rubrinervis.</title>
        <authorList>
            <person name="Lu Z."/>
            <person name="Yang Y."/>
            <person name="Zhu X."/>
            <person name="Sun Y."/>
        </authorList>
    </citation>
    <scope>NUCLEOTIDE SEQUENCE</scope>
    <source>
        <strain evidence="12">BYM</strain>
        <tissue evidence="12">Leaf</tissue>
    </source>
</reference>
<feature type="compositionally biased region" description="Acidic residues" evidence="10">
    <location>
        <begin position="4677"/>
        <end position="4692"/>
    </location>
</feature>
<keyword evidence="6 9" id="KW-0067">ATP-binding</keyword>
<dbReference type="GO" id="GO:0000055">
    <property type="term" value="P:ribosomal large subunit export from nucleus"/>
    <property type="evidence" value="ECO:0007669"/>
    <property type="project" value="TreeGrafter"/>
</dbReference>
<evidence type="ECO:0000259" key="11">
    <source>
        <dbReference type="PROSITE" id="PS50234"/>
    </source>
</evidence>
<dbReference type="InterPro" id="IPR027417">
    <property type="entry name" value="P-loop_NTPase"/>
</dbReference>
<dbReference type="InterPro" id="IPR011704">
    <property type="entry name" value="ATPase_dyneun-rel_AAA"/>
</dbReference>
<feature type="compositionally biased region" description="Basic and acidic residues" evidence="10">
    <location>
        <begin position="4840"/>
        <end position="4851"/>
    </location>
</feature>
<dbReference type="CDD" id="cd00009">
    <property type="entry name" value="AAA"/>
    <property type="match status" value="3"/>
</dbReference>
<feature type="compositionally biased region" description="Basic and acidic residues" evidence="10">
    <location>
        <begin position="4720"/>
        <end position="4748"/>
    </location>
</feature>
<dbReference type="InterPro" id="IPR025662">
    <property type="entry name" value="Sigma_54_int_dom_ATP-bd_1"/>
</dbReference>
<dbReference type="GO" id="GO:0030687">
    <property type="term" value="C:preribosome, large subunit precursor"/>
    <property type="evidence" value="ECO:0007669"/>
    <property type="project" value="TreeGrafter"/>
</dbReference>
<dbReference type="PROSITE" id="PS00675">
    <property type="entry name" value="SIGMA54_INTERACT_1"/>
    <property type="match status" value="1"/>
</dbReference>
<dbReference type="InterPro" id="IPR003593">
    <property type="entry name" value="AAA+_ATPase"/>
</dbReference>
<dbReference type="PROSITE" id="PS50234">
    <property type="entry name" value="VWFA"/>
    <property type="match status" value="1"/>
</dbReference>